<evidence type="ECO:0000256" key="4">
    <source>
        <dbReference type="ARBA" id="ARBA00022723"/>
    </source>
</evidence>
<dbReference type="CDD" id="cd00326">
    <property type="entry name" value="alpha_CA"/>
    <property type="match status" value="1"/>
</dbReference>
<evidence type="ECO:0000256" key="3">
    <source>
        <dbReference type="ARBA" id="ARBA00012925"/>
    </source>
</evidence>
<dbReference type="PROSITE" id="PS51144">
    <property type="entry name" value="ALPHA_CA_2"/>
    <property type="match status" value="1"/>
</dbReference>
<dbReference type="Gene3D" id="3.10.200.10">
    <property type="entry name" value="Alpha carbonic anhydrase"/>
    <property type="match status" value="1"/>
</dbReference>
<evidence type="ECO:0000256" key="1">
    <source>
        <dbReference type="ARBA" id="ARBA00001947"/>
    </source>
</evidence>
<dbReference type="InterPro" id="IPR036398">
    <property type="entry name" value="CA_dom_sf"/>
</dbReference>
<evidence type="ECO:0000256" key="8">
    <source>
        <dbReference type="RuleBase" id="RU367011"/>
    </source>
</evidence>
<dbReference type="PANTHER" id="PTHR18952">
    <property type="entry name" value="CARBONIC ANHYDRASE"/>
    <property type="match status" value="1"/>
</dbReference>
<comment type="function">
    <text evidence="8">Reversible hydration of carbon dioxide.</text>
</comment>
<keyword evidence="5 8" id="KW-0862">Zinc</keyword>
<dbReference type="WBParaSite" id="ALUE_0000854201-mRNA-1">
    <property type="protein sequence ID" value="ALUE_0000854201-mRNA-1"/>
    <property type="gene ID" value="ALUE_0000854201"/>
</dbReference>
<feature type="domain" description="Alpha-carbonic anhydrase" evidence="9">
    <location>
        <begin position="19"/>
        <end position="257"/>
    </location>
</feature>
<dbReference type="Proteomes" id="UP000036681">
    <property type="component" value="Unplaced"/>
</dbReference>
<keyword evidence="4 8" id="KW-0479">Metal-binding</keyword>
<name>A0A0M3HYF4_ASCLU</name>
<evidence type="ECO:0000256" key="6">
    <source>
        <dbReference type="ARBA" id="ARBA00023239"/>
    </source>
</evidence>
<dbReference type="InterPro" id="IPR018338">
    <property type="entry name" value="Carbonic_anhydrase_a-class_CS"/>
</dbReference>
<sequence length="372" mass="41834">MNCFPRMRDQVELQLLVVLRGRFTGPCHWPNANGLHQSPINIDLGCVKRVTNYAPLKFHHYSHPFNGEIVNNGHSVQITPQFTSDAPKISGGGLDQVYHLVQYHFHWGQQDSEGSEHTLAGLHYPAELHLVHKGDSDPEKIAVVAVFLILGSDDKALKVEAGMLEKVAIPSSSATIEHAVVEHKLPHNKNSFWRYTGSLTTPPCSEGVTWTVFTEPVSITKEQLALFRSVRDKPDHVLEKNYRPVQKLNDREYKATAAVRPHYGLGVIWTKRNERDVKKELKEEIQETVLVGILNGYLTTGRDPHSTVVQIKQFKGQFTAVQMADLSALRTSNNEYGPNQSRKLLLSADVAYSMNRHSTADEYECVTLKTNL</sequence>
<protein>
    <recommendedName>
        <fullName evidence="3 8">Carbonic anhydrase</fullName>
        <ecNumber evidence="3 8">4.2.1.1</ecNumber>
    </recommendedName>
</protein>
<comment type="similarity">
    <text evidence="2 8">Belongs to the alpha-carbonic anhydrase family.</text>
</comment>
<evidence type="ECO:0000256" key="7">
    <source>
        <dbReference type="ARBA" id="ARBA00048348"/>
    </source>
</evidence>
<dbReference type="GO" id="GO:0005737">
    <property type="term" value="C:cytoplasm"/>
    <property type="evidence" value="ECO:0007669"/>
    <property type="project" value="TreeGrafter"/>
</dbReference>
<dbReference type="PANTHER" id="PTHR18952:SF141">
    <property type="entry name" value="CARBONIC ANHYDRASE"/>
    <property type="match status" value="1"/>
</dbReference>
<evidence type="ECO:0000313" key="11">
    <source>
        <dbReference type="WBParaSite" id="ALUE_0000854201-mRNA-1"/>
    </source>
</evidence>
<reference evidence="11" key="1">
    <citation type="submission" date="2017-02" db="UniProtKB">
        <authorList>
            <consortium name="WormBaseParasite"/>
        </authorList>
    </citation>
    <scope>IDENTIFICATION</scope>
</reference>
<dbReference type="InterPro" id="IPR001148">
    <property type="entry name" value="CA_dom"/>
</dbReference>
<dbReference type="GO" id="GO:0008270">
    <property type="term" value="F:zinc ion binding"/>
    <property type="evidence" value="ECO:0007669"/>
    <property type="project" value="UniProtKB-UniRule"/>
</dbReference>
<dbReference type="SUPFAM" id="SSF51069">
    <property type="entry name" value="Carbonic anhydrase"/>
    <property type="match status" value="1"/>
</dbReference>
<dbReference type="PROSITE" id="PS00162">
    <property type="entry name" value="ALPHA_CA_1"/>
    <property type="match status" value="1"/>
</dbReference>
<keyword evidence="6 8" id="KW-0456">Lyase</keyword>
<accession>A0A0M3HYF4</accession>
<keyword evidence="10" id="KW-1185">Reference proteome</keyword>
<proteinExistence type="inferred from homology"/>
<dbReference type="AlphaFoldDB" id="A0A0M3HYF4"/>
<dbReference type="Pfam" id="PF00194">
    <property type="entry name" value="Carb_anhydrase"/>
    <property type="match status" value="1"/>
</dbReference>
<comment type="catalytic activity">
    <reaction evidence="7 8">
        <text>hydrogencarbonate + H(+) = CO2 + H2O</text>
        <dbReference type="Rhea" id="RHEA:10748"/>
        <dbReference type="ChEBI" id="CHEBI:15377"/>
        <dbReference type="ChEBI" id="CHEBI:15378"/>
        <dbReference type="ChEBI" id="CHEBI:16526"/>
        <dbReference type="ChEBI" id="CHEBI:17544"/>
        <dbReference type="EC" id="4.2.1.1"/>
    </reaction>
</comment>
<dbReference type="GO" id="GO:0004089">
    <property type="term" value="F:carbonate dehydratase activity"/>
    <property type="evidence" value="ECO:0007669"/>
    <property type="project" value="UniProtKB-UniRule"/>
</dbReference>
<dbReference type="InterPro" id="IPR023561">
    <property type="entry name" value="Carbonic_anhydrase_a-class"/>
</dbReference>
<comment type="cofactor">
    <cofactor evidence="1 8">
        <name>Zn(2+)</name>
        <dbReference type="ChEBI" id="CHEBI:29105"/>
    </cofactor>
</comment>
<evidence type="ECO:0000259" key="9">
    <source>
        <dbReference type="PROSITE" id="PS51144"/>
    </source>
</evidence>
<evidence type="ECO:0000256" key="2">
    <source>
        <dbReference type="ARBA" id="ARBA00010718"/>
    </source>
</evidence>
<organism evidence="10 11">
    <name type="scientific">Ascaris lumbricoides</name>
    <name type="common">Giant roundworm</name>
    <dbReference type="NCBI Taxonomy" id="6252"/>
    <lineage>
        <taxon>Eukaryota</taxon>
        <taxon>Metazoa</taxon>
        <taxon>Ecdysozoa</taxon>
        <taxon>Nematoda</taxon>
        <taxon>Chromadorea</taxon>
        <taxon>Rhabditida</taxon>
        <taxon>Spirurina</taxon>
        <taxon>Ascaridomorpha</taxon>
        <taxon>Ascaridoidea</taxon>
        <taxon>Ascarididae</taxon>
        <taxon>Ascaris</taxon>
    </lineage>
</organism>
<dbReference type="EC" id="4.2.1.1" evidence="3 8"/>
<dbReference type="SMART" id="SM01057">
    <property type="entry name" value="Carb_anhydrase"/>
    <property type="match status" value="1"/>
</dbReference>
<evidence type="ECO:0000313" key="10">
    <source>
        <dbReference type="Proteomes" id="UP000036681"/>
    </source>
</evidence>
<evidence type="ECO:0000256" key="5">
    <source>
        <dbReference type="ARBA" id="ARBA00022833"/>
    </source>
</evidence>